<evidence type="ECO:0000259" key="5">
    <source>
        <dbReference type="PROSITE" id="PS51186"/>
    </source>
</evidence>
<dbReference type="PANTHER" id="PTHR43877:SF1">
    <property type="entry name" value="ACETYLTRANSFERASE"/>
    <property type="match status" value="1"/>
</dbReference>
<keyword evidence="4" id="KW-0812">Transmembrane</keyword>
<evidence type="ECO:0000313" key="6">
    <source>
        <dbReference type="EMBL" id="CAE7740454.1"/>
    </source>
</evidence>
<dbReference type="CDD" id="cd04301">
    <property type="entry name" value="NAT_SF"/>
    <property type="match status" value="1"/>
</dbReference>
<sequence>MGAVASRICSPAGEAPAPAAPPKASCSIAGYDFDPVKDAQQPEAFLGKLEESSPTRSTTAESECVEDKHASITADLMKEPAEFQAPKPAPTTPITVETLQGDWVNSMGAKIHVAGTEVSLNGLVMKAHPILLNEDGTVSSVGRIWQLNGWLENDKVEFKEAPSKEVMQFARSVVWSKVSTERMEAWTEQMKAMGYAGSANNPLARGIEGCCPGTSDAHAKLVADDENKDKAELKLLNDLICKWRVPGLIKVPPRKVIPDFSNRGHTGLSVEHVHYLATSFKEKGFQKRKGNEGHDIPVLVCEKTSSELGRKSIENWRSKLQDEKGFAPEEHYERLFKGQELYTSLGNGHFNQALNLFFRECPSIYSQEKYLIGKDRDLKEAIYQGIGSIVLRAEIPLRDRETISKLLNSKREFKWNVSEDGTLDITDAFEDTRTCKQFEASEGKTGSIGGFYPINSIAFTLVHSSGAELPGEIRAWGDRQPPRRTLFYWWGGINRHLIINSVYYLFFLLILYYVQNRYPITQVDASTNGISMLGSLTVFLLVFRMNQSMARNNEATQRTDEMFGELDFLVHSVCTFMQGAGEDSLQELIMNPSRKRTEEEIRLLRLHGELASAVRIHVVRLTIAFGVSVLLYFRVLCALSDSQGVLEEEDLVQIVFLHGRLQALLYEEEMEVVDQYVSLQHKQIQESFFRSELGIEDALASLLGGIELPANPQAIARLEDEIGDAAGESDKAFDFIAGSIIESVCPAKMRVNQIHGIVAINVMPRSCNTKHDIVILLGVGYGIGHSDGTILWQGACCRKKNTAVKKKALLVPFREVDRPWIQLIEAQSFGLRDQSLHQWLMQAAKPGSRTSVDVAISGASVAGYCAWRLEGDLHSPVLYILSLAVDLSERRRGHAAELLRSAMRRGESSGAAAATLHVRVDNEPANALYSRLGFVRGARVRNYYGHCDAWELLRMSSVRVAELWAAAACRLVRKKAESAYLNCVVQGVLVSVVNTLPRKCVQDCAFVPQTCSGSAEGQAVWRSSTDALDQLTHLAGLIMRPVSLAYYQHCRVIVALFSFMWPLVHPVSDELVANIFDSIVFPWVVYWAMSGLERLAEMMENPVGDDDTDIDLMQQMHELEVGLQLSFELSETRRSMMRRLRMKSTGSEHCRFWRVCCVGLTCPRHLQAADSGVFLHVLVVGKQEPYRN</sequence>
<dbReference type="AlphaFoldDB" id="A0A812XK51"/>
<dbReference type="OrthoDB" id="413817at2759"/>
<organism evidence="6 7">
    <name type="scientific">Symbiodinium pilosum</name>
    <name type="common">Dinoflagellate</name>
    <dbReference type="NCBI Taxonomy" id="2952"/>
    <lineage>
        <taxon>Eukaryota</taxon>
        <taxon>Sar</taxon>
        <taxon>Alveolata</taxon>
        <taxon>Dinophyceae</taxon>
        <taxon>Suessiales</taxon>
        <taxon>Symbiodiniaceae</taxon>
        <taxon>Symbiodinium</taxon>
    </lineage>
</organism>
<evidence type="ECO:0000256" key="4">
    <source>
        <dbReference type="SAM" id="Phobius"/>
    </source>
</evidence>
<dbReference type="InterPro" id="IPR016181">
    <property type="entry name" value="Acyl_CoA_acyltransferase"/>
</dbReference>
<feature type="domain" description="N-acetyltransferase" evidence="5">
    <location>
        <begin position="808"/>
        <end position="956"/>
    </location>
</feature>
<gene>
    <name evidence="6" type="primary">MAK3</name>
    <name evidence="6" type="ORF">SPIL2461_LOCUS21297</name>
</gene>
<dbReference type="PANTHER" id="PTHR43877">
    <property type="entry name" value="AMINOALKYLPHOSPHONATE N-ACETYLTRANSFERASE-RELATED-RELATED"/>
    <property type="match status" value="1"/>
</dbReference>
<keyword evidence="1" id="KW-0808">Transferase</keyword>
<keyword evidence="4" id="KW-1133">Transmembrane helix</keyword>
<dbReference type="SUPFAM" id="SSF55729">
    <property type="entry name" value="Acyl-CoA N-acyltransferases (Nat)"/>
    <property type="match status" value="1"/>
</dbReference>
<dbReference type="InterPro" id="IPR000182">
    <property type="entry name" value="GNAT_dom"/>
</dbReference>
<evidence type="ECO:0000256" key="2">
    <source>
        <dbReference type="ARBA" id="ARBA00023315"/>
    </source>
</evidence>
<dbReference type="Gene3D" id="3.40.630.30">
    <property type="match status" value="1"/>
</dbReference>
<dbReference type="InterPro" id="IPR050832">
    <property type="entry name" value="Bact_Acetyltransf"/>
</dbReference>
<dbReference type="Pfam" id="PF00583">
    <property type="entry name" value="Acetyltransf_1"/>
    <property type="match status" value="1"/>
</dbReference>
<keyword evidence="7" id="KW-1185">Reference proteome</keyword>
<reference evidence="6" key="1">
    <citation type="submission" date="2021-02" db="EMBL/GenBank/DDBJ databases">
        <authorList>
            <person name="Dougan E. K."/>
            <person name="Rhodes N."/>
            <person name="Thang M."/>
            <person name="Chan C."/>
        </authorList>
    </citation>
    <scope>NUCLEOTIDE SEQUENCE</scope>
</reference>
<evidence type="ECO:0000256" key="1">
    <source>
        <dbReference type="ARBA" id="ARBA00022679"/>
    </source>
</evidence>
<dbReference type="GO" id="GO:0005254">
    <property type="term" value="F:chloride channel activity"/>
    <property type="evidence" value="ECO:0007669"/>
    <property type="project" value="InterPro"/>
</dbReference>
<protein>
    <submittedName>
        <fullName evidence="6">MAK3 protein</fullName>
    </submittedName>
</protein>
<accession>A0A812XK51</accession>
<dbReference type="Proteomes" id="UP000649617">
    <property type="component" value="Unassembled WGS sequence"/>
</dbReference>
<dbReference type="GO" id="GO:0016747">
    <property type="term" value="F:acyltransferase activity, transferring groups other than amino-acyl groups"/>
    <property type="evidence" value="ECO:0007669"/>
    <property type="project" value="InterPro"/>
</dbReference>
<keyword evidence="4" id="KW-0472">Membrane</keyword>
<name>A0A812XK51_SYMPI</name>
<keyword evidence="2" id="KW-0012">Acyltransferase</keyword>
<feature type="region of interest" description="Disordered" evidence="3">
    <location>
        <begin position="1"/>
        <end position="24"/>
    </location>
</feature>
<feature type="transmembrane region" description="Helical" evidence="4">
    <location>
        <begin position="526"/>
        <end position="543"/>
    </location>
</feature>
<proteinExistence type="predicted"/>
<evidence type="ECO:0000256" key="3">
    <source>
        <dbReference type="SAM" id="MobiDB-lite"/>
    </source>
</evidence>
<comment type="caution">
    <text evidence="6">The sequence shown here is derived from an EMBL/GenBank/DDBJ whole genome shotgun (WGS) entry which is preliminary data.</text>
</comment>
<dbReference type="PROSITE" id="PS51186">
    <property type="entry name" value="GNAT"/>
    <property type="match status" value="1"/>
</dbReference>
<feature type="transmembrane region" description="Helical" evidence="4">
    <location>
        <begin position="497"/>
        <end position="514"/>
    </location>
</feature>
<feature type="region of interest" description="Disordered" evidence="3">
    <location>
        <begin position="46"/>
        <end position="66"/>
    </location>
</feature>
<evidence type="ECO:0000313" key="7">
    <source>
        <dbReference type="Proteomes" id="UP000649617"/>
    </source>
</evidence>
<dbReference type="EMBL" id="CAJNIZ010046127">
    <property type="protein sequence ID" value="CAE7740454.1"/>
    <property type="molecule type" value="Genomic_DNA"/>
</dbReference>